<evidence type="ECO:0000313" key="2">
    <source>
        <dbReference type="EMBL" id="MFD1786652.1"/>
    </source>
</evidence>
<comment type="caution">
    <text evidence="2">The sequence shown here is derived from an EMBL/GenBank/DDBJ whole genome shotgun (WGS) entry which is preliminary data.</text>
</comment>
<keyword evidence="1" id="KW-1277">Toxin-antitoxin system</keyword>
<dbReference type="EMBL" id="JBHUFC010000002">
    <property type="protein sequence ID" value="MFD1786652.1"/>
    <property type="molecule type" value="Genomic_DNA"/>
</dbReference>
<dbReference type="InterPro" id="IPR007712">
    <property type="entry name" value="RelE/ParE_toxin"/>
</dbReference>
<dbReference type="Proteomes" id="UP001597283">
    <property type="component" value="Unassembled WGS sequence"/>
</dbReference>
<dbReference type="InterPro" id="IPR035093">
    <property type="entry name" value="RelE/ParE_toxin_dom_sf"/>
</dbReference>
<reference evidence="3" key="1">
    <citation type="journal article" date="2019" name="Int. J. Syst. Evol. Microbiol.">
        <title>The Global Catalogue of Microorganisms (GCM) 10K type strain sequencing project: providing services to taxonomists for standard genome sequencing and annotation.</title>
        <authorList>
            <consortium name="The Broad Institute Genomics Platform"/>
            <consortium name="The Broad Institute Genome Sequencing Center for Infectious Disease"/>
            <person name="Wu L."/>
            <person name="Ma J."/>
        </authorList>
    </citation>
    <scope>NUCLEOTIDE SEQUENCE [LARGE SCALE GENOMIC DNA]</scope>
    <source>
        <strain evidence="3">Q85</strain>
    </source>
</reference>
<gene>
    <name evidence="2" type="ORF">ACFSC3_03605</name>
</gene>
<evidence type="ECO:0000256" key="1">
    <source>
        <dbReference type="ARBA" id="ARBA00022649"/>
    </source>
</evidence>
<accession>A0ABW4N9J8</accession>
<dbReference type="Gene3D" id="3.30.2310.20">
    <property type="entry name" value="RelE-like"/>
    <property type="match status" value="1"/>
</dbReference>
<sequence>MSHRLVLLPTAEADIQQIADWISDHADLPTALRYIERLRAFIGKLQDFPRRGAVRSIMSIDVRTVTFERRIVIAYHVDGGDVIVIRVFSGKRDLSDLTL</sequence>
<name>A0ABW4N9J8_9SPHN</name>
<dbReference type="Pfam" id="PF05016">
    <property type="entry name" value="ParE_toxin"/>
    <property type="match status" value="1"/>
</dbReference>
<organism evidence="2 3">
    <name type="scientific">Sphingomonas floccifaciens</name>
    <dbReference type="NCBI Taxonomy" id="1844115"/>
    <lineage>
        <taxon>Bacteria</taxon>
        <taxon>Pseudomonadati</taxon>
        <taxon>Pseudomonadota</taxon>
        <taxon>Alphaproteobacteria</taxon>
        <taxon>Sphingomonadales</taxon>
        <taxon>Sphingomonadaceae</taxon>
        <taxon>Sphingomonas</taxon>
    </lineage>
</organism>
<protein>
    <submittedName>
        <fullName evidence="2">Type II toxin-antitoxin system RelE/ParE family toxin</fullName>
    </submittedName>
</protein>
<keyword evidence="3" id="KW-1185">Reference proteome</keyword>
<proteinExistence type="predicted"/>
<evidence type="ECO:0000313" key="3">
    <source>
        <dbReference type="Proteomes" id="UP001597283"/>
    </source>
</evidence>
<dbReference type="RefSeq" id="WP_380938834.1">
    <property type="nucleotide sequence ID" value="NZ_JBHUFC010000002.1"/>
</dbReference>